<feature type="transmembrane region" description="Helical" evidence="12">
    <location>
        <begin position="12"/>
        <end position="34"/>
    </location>
</feature>
<dbReference type="InterPro" id="IPR036890">
    <property type="entry name" value="HATPase_C_sf"/>
</dbReference>
<keyword evidence="10 12" id="KW-1133">Transmembrane helix</keyword>
<keyword evidence="16" id="KW-1185">Reference proteome</keyword>
<dbReference type="SMART" id="SM00388">
    <property type="entry name" value="HisKA"/>
    <property type="match status" value="1"/>
</dbReference>
<keyword evidence="8 15" id="KW-0418">Kinase</keyword>
<reference evidence="15 16" key="1">
    <citation type="submission" date="2022-07" db="EMBL/GenBank/DDBJ databases">
        <title>Characterization of plant growth promoting rhizobacteria (PGPR) for use as bioinoculants in agriculture.</title>
        <authorList>
            <person name="Hassen A.I."/>
            <person name="Pierneef R."/>
        </authorList>
    </citation>
    <scope>NUCLEOTIDE SEQUENCE [LARGE SCALE GENOMIC DNA]</scope>
    <source>
        <strain evidence="15 16">SARCC-3054</strain>
    </source>
</reference>
<dbReference type="PROSITE" id="PS50885">
    <property type="entry name" value="HAMP"/>
    <property type="match status" value="1"/>
</dbReference>
<organism evidence="15 16">
    <name type="scientific">Pseudomonas monsensis</name>
    <dbReference type="NCBI Taxonomy" id="2745509"/>
    <lineage>
        <taxon>Bacteria</taxon>
        <taxon>Pseudomonadati</taxon>
        <taxon>Pseudomonadota</taxon>
        <taxon>Gammaproteobacteria</taxon>
        <taxon>Pseudomonadales</taxon>
        <taxon>Pseudomonadaceae</taxon>
        <taxon>Pseudomonas</taxon>
    </lineage>
</organism>
<evidence type="ECO:0000256" key="4">
    <source>
        <dbReference type="ARBA" id="ARBA00022553"/>
    </source>
</evidence>
<evidence type="ECO:0000256" key="7">
    <source>
        <dbReference type="ARBA" id="ARBA00022741"/>
    </source>
</evidence>
<feature type="domain" description="Histidine kinase" evidence="13">
    <location>
        <begin position="234"/>
        <end position="440"/>
    </location>
</feature>
<dbReference type="PROSITE" id="PS50109">
    <property type="entry name" value="HIS_KIN"/>
    <property type="match status" value="1"/>
</dbReference>
<dbReference type="SUPFAM" id="SSF47384">
    <property type="entry name" value="Homodimeric domain of signal transducing histidine kinase"/>
    <property type="match status" value="1"/>
</dbReference>
<evidence type="ECO:0000256" key="2">
    <source>
        <dbReference type="ARBA" id="ARBA00004141"/>
    </source>
</evidence>
<evidence type="ECO:0000256" key="3">
    <source>
        <dbReference type="ARBA" id="ARBA00012438"/>
    </source>
</evidence>
<keyword evidence="11" id="KW-0902">Two-component regulatory system</keyword>
<dbReference type="SMART" id="SM00387">
    <property type="entry name" value="HATPase_c"/>
    <property type="match status" value="1"/>
</dbReference>
<dbReference type="InterPro" id="IPR050428">
    <property type="entry name" value="TCS_sensor_his_kinase"/>
</dbReference>
<dbReference type="PANTHER" id="PTHR45436:SF14">
    <property type="entry name" value="SENSOR PROTEIN QSEC"/>
    <property type="match status" value="1"/>
</dbReference>
<proteinExistence type="predicted"/>
<dbReference type="Proteomes" id="UP001207830">
    <property type="component" value="Unassembled WGS sequence"/>
</dbReference>
<dbReference type="CDD" id="cd00075">
    <property type="entry name" value="HATPase"/>
    <property type="match status" value="1"/>
</dbReference>
<evidence type="ECO:0000256" key="1">
    <source>
        <dbReference type="ARBA" id="ARBA00000085"/>
    </source>
</evidence>
<evidence type="ECO:0000313" key="16">
    <source>
        <dbReference type="Proteomes" id="UP001207830"/>
    </source>
</evidence>
<dbReference type="InterPro" id="IPR003661">
    <property type="entry name" value="HisK_dim/P_dom"/>
</dbReference>
<dbReference type="EMBL" id="JANIGP010000001">
    <property type="protein sequence ID" value="MCY0106755.1"/>
    <property type="molecule type" value="Genomic_DNA"/>
</dbReference>
<dbReference type="InterPro" id="IPR036097">
    <property type="entry name" value="HisK_dim/P_sf"/>
</dbReference>
<dbReference type="GO" id="GO:0016301">
    <property type="term" value="F:kinase activity"/>
    <property type="evidence" value="ECO:0007669"/>
    <property type="project" value="UniProtKB-KW"/>
</dbReference>
<dbReference type="Pfam" id="PF08521">
    <property type="entry name" value="2CSK_N"/>
    <property type="match status" value="1"/>
</dbReference>
<dbReference type="InterPro" id="IPR005467">
    <property type="entry name" value="His_kinase_dom"/>
</dbReference>
<evidence type="ECO:0000259" key="14">
    <source>
        <dbReference type="PROSITE" id="PS50885"/>
    </source>
</evidence>
<accession>A0ABT3YNJ6</accession>
<keyword evidence="4" id="KW-0597">Phosphoprotein</keyword>
<comment type="caution">
    <text evidence="15">The sequence shown here is derived from an EMBL/GenBank/DDBJ whole genome shotgun (WGS) entry which is preliminary data.</text>
</comment>
<feature type="domain" description="HAMP" evidence="14">
    <location>
        <begin position="174"/>
        <end position="226"/>
    </location>
</feature>
<evidence type="ECO:0000256" key="10">
    <source>
        <dbReference type="ARBA" id="ARBA00022989"/>
    </source>
</evidence>
<comment type="subcellular location">
    <subcellularLocation>
        <location evidence="2">Membrane</location>
        <topology evidence="2">Multi-pass membrane protein</topology>
    </subcellularLocation>
</comment>
<sequence length="440" mass="48117">MKSPSSLQKRLGLGLTLGMTLLWLGATVGAWLVVQHELNEAFDSALEETAQRILPLAVLEISNREAPRESQHVATLKMHKEYLTYLVRDASGEILMQSHDANPKIFSKQPSEGFSTTEKYRLYSASALRGTVFIEIAEPLGHRREAAREALFALLLPLLALIPISLLGTWLFVRISLRSVLAYRRAVEARGVGDLSPINVARLPAEIDPLADAVNHLLERLRKALEAERSFTANSAHELRTPLAATLAQIQRLRHEAPEGPLQVRAEKIEHSLRELARLSEKLMQLAKAEGGGLLSEAPQDLIPLLAHVVDEWNRSSGQRIKLQLPSQASVFSAIDPDAFAILLRNLIENALKYGATDQPVEVSLTDQALLRVVNGGPAVPRAVLHRLTERFVRGNNEASGTGLGLAIAKTIVQGVGAHMTLVSPVTGRGDGFEVNVQFV</sequence>
<dbReference type="Pfam" id="PF02518">
    <property type="entry name" value="HATPase_c"/>
    <property type="match status" value="1"/>
</dbReference>
<evidence type="ECO:0000256" key="9">
    <source>
        <dbReference type="ARBA" id="ARBA00022840"/>
    </source>
</evidence>
<keyword evidence="5" id="KW-0808">Transferase</keyword>
<comment type="catalytic activity">
    <reaction evidence="1">
        <text>ATP + protein L-histidine = ADP + protein N-phospho-L-histidine.</text>
        <dbReference type="EC" id="2.7.13.3"/>
    </reaction>
</comment>
<feature type="transmembrane region" description="Helical" evidence="12">
    <location>
        <begin position="150"/>
        <end position="173"/>
    </location>
</feature>
<dbReference type="SUPFAM" id="SSF55874">
    <property type="entry name" value="ATPase domain of HSP90 chaperone/DNA topoisomerase II/histidine kinase"/>
    <property type="match status" value="1"/>
</dbReference>
<evidence type="ECO:0000313" key="15">
    <source>
        <dbReference type="EMBL" id="MCY0106755.1"/>
    </source>
</evidence>
<evidence type="ECO:0000256" key="11">
    <source>
        <dbReference type="ARBA" id="ARBA00023012"/>
    </source>
</evidence>
<protein>
    <recommendedName>
        <fullName evidence="3">histidine kinase</fullName>
        <ecNumber evidence="3">2.7.13.3</ecNumber>
    </recommendedName>
</protein>
<evidence type="ECO:0000256" key="8">
    <source>
        <dbReference type="ARBA" id="ARBA00022777"/>
    </source>
</evidence>
<dbReference type="Gene3D" id="1.10.287.130">
    <property type="match status" value="1"/>
</dbReference>
<dbReference type="Gene3D" id="3.30.565.10">
    <property type="entry name" value="Histidine kinase-like ATPase, C-terminal domain"/>
    <property type="match status" value="1"/>
</dbReference>
<evidence type="ECO:0000256" key="6">
    <source>
        <dbReference type="ARBA" id="ARBA00022692"/>
    </source>
</evidence>
<evidence type="ECO:0000256" key="12">
    <source>
        <dbReference type="SAM" id="Phobius"/>
    </source>
</evidence>
<name>A0ABT3YNJ6_9PSED</name>
<dbReference type="PANTHER" id="PTHR45436">
    <property type="entry name" value="SENSOR HISTIDINE KINASE YKOH"/>
    <property type="match status" value="1"/>
</dbReference>
<dbReference type="InterPro" id="IPR003660">
    <property type="entry name" value="HAMP_dom"/>
</dbReference>
<dbReference type="CDD" id="cd00082">
    <property type="entry name" value="HisKA"/>
    <property type="match status" value="1"/>
</dbReference>
<dbReference type="InterPro" id="IPR003594">
    <property type="entry name" value="HATPase_dom"/>
</dbReference>
<evidence type="ECO:0000256" key="5">
    <source>
        <dbReference type="ARBA" id="ARBA00022679"/>
    </source>
</evidence>
<gene>
    <name evidence="15" type="ORF">NQF78_00390</name>
</gene>
<dbReference type="RefSeq" id="WP_267794694.1">
    <property type="nucleotide sequence ID" value="NZ_JANIGP010000001.1"/>
</dbReference>
<dbReference type="Gene3D" id="1.20.5.1040">
    <property type="entry name" value="Sensor protein qsec"/>
    <property type="match status" value="1"/>
</dbReference>
<keyword evidence="12" id="KW-0472">Membrane</keyword>
<dbReference type="EC" id="2.7.13.3" evidence="3"/>
<dbReference type="Pfam" id="PF00512">
    <property type="entry name" value="HisKA"/>
    <property type="match status" value="1"/>
</dbReference>
<keyword evidence="7" id="KW-0547">Nucleotide-binding</keyword>
<keyword evidence="9" id="KW-0067">ATP-binding</keyword>
<keyword evidence="6 12" id="KW-0812">Transmembrane</keyword>
<dbReference type="InterPro" id="IPR013727">
    <property type="entry name" value="2CSK_N"/>
</dbReference>
<evidence type="ECO:0000259" key="13">
    <source>
        <dbReference type="PROSITE" id="PS50109"/>
    </source>
</evidence>